<organism evidence="2 3">
    <name type="scientific">Potamilus streckersoni</name>
    <dbReference type="NCBI Taxonomy" id="2493646"/>
    <lineage>
        <taxon>Eukaryota</taxon>
        <taxon>Metazoa</taxon>
        <taxon>Spiralia</taxon>
        <taxon>Lophotrochozoa</taxon>
        <taxon>Mollusca</taxon>
        <taxon>Bivalvia</taxon>
        <taxon>Autobranchia</taxon>
        <taxon>Heteroconchia</taxon>
        <taxon>Palaeoheterodonta</taxon>
        <taxon>Unionida</taxon>
        <taxon>Unionoidea</taxon>
        <taxon>Unionidae</taxon>
        <taxon>Ambleminae</taxon>
        <taxon>Lampsilini</taxon>
        <taxon>Potamilus</taxon>
    </lineage>
</organism>
<keyword evidence="3" id="KW-1185">Reference proteome</keyword>
<name>A0AAE0RYY0_9BIVA</name>
<proteinExistence type="predicted"/>
<sequence length="133" mass="14874">MVDENRCLQISMAGGCILCILTPIVSIIPICIFALREGNRIECAGPGLGIPVIYIIIIALNQKCIFSVFRWLKNLILPHSSENEDDKYVVGQKYTDSKKFFIKALRPYSATGRNEVVLKLEKKKSEPGCSVKK</sequence>
<accession>A0AAE0RYY0</accession>
<reference evidence="2" key="2">
    <citation type="journal article" date="2021" name="Genome Biol. Evol.">
        <title>Developing a high-quality reference genome for a parasitic bivalve with doubly uniparental inheritance (Bivalvia: Unionida).</title>
        <authorList>
            <person name="Smith C.H."/>
        </authorList>
    </citation>
    <scope>NUCLEOTIDE SEQUENCE</scope>
    <source>
        <strain evidence="2">CHS0354</strain>
        <tissue evidence="2">Mantle</tissue>
    </source>
</reference>
<reference evidence="2" key="3">
    <citation type="submission" date="2023-05" db="EMBL/GenBank/DDBJ databases">
        <authorList>
            <person name="Smith C.H."/>
        </authorList>
    </citation>
    <scope>NUCLEOTIDE SEQUENCE</scope>
    <source>
        <strain evidence="2">CHS0354</strain>
        <tissue evidence="2">Mantle</tissue>
    </source>
</reference>
<keyword evidence="1" id="KW-0472">Membrane</keyword>
<keyword evidence="1" id="KW-0812">Transmembrane</keyword>
<evidence type="ECO:0000256" key="1">
    <source>
        <dbReference type="SAM" id="Phobius"/>
    </source>
</evidence>
<dbReference type="EMBL" id="JAEAOA010000750">
    <property type="protein sequence ID" value="KAK3582095.1"/>
    <property type="molecule type" value="Genomic_DNA"/>
</dbReference>
<protein>
    <submittedName>
        <fullName evidence="2">Uncharacterized protein</fullName>
    </submittedName>
</protein>
<comment type="caution">
    <text evidence="2">The sequence shown here is derived from an EMBL/GenBank/DDBJ whole genome shotgun (WGS) entry which is preliminary data.</text>
</comment>
<evidence type="ECO:0000313" key="2">
    <source>
        <dbReference type="EMBL" id="KAK3582095.1"/>
    </source>
</evidence>
<feature type="transmembrane region" description="Helical" evidence="1">
    <location>
        <begin position="12"/>
        <end position="35"/>
    </location>
</feature>
<dbReference type="AlphaFoldDB" id="A0AAE0RYY0"/>
<gene>
    <name evidence="2" type="ORF">CHS0354_012402</name>
</gene>
<keyword evidence="1" id="KW-1133">Transmembrane helix</keyword>
<feature type="transmembrane region" description="Helical" evidence="1">
    <location>
        <begin position="47"/>
        <end position="69"/>
    </location>
</feature>
<evidence type="ECO:0000313" key="3">
    <source>
        <dbReference type="Proteomes" id="UP001195483"/>
    </source>
</evidence>
<dbReference type="Proteomes" id="UP001195483">
    <property type="component" value="Unassembled WGS sequence"/>
</dbReference>
<reference evidence="2" key="1">
    <citation type="journal article" date="2021" name="Genome Biol. Evol.">
        <title>A High-Quality Reference Genome for a Parasitic Bivalve with Doubly Uniparental Inheritance (Bivalvia: Unionida).</title>
        <authorList>
            <person name="Smith C.H."/>
        </authorList>
    </citation>
    <scope>NUCLEOTIDE SEQUENCE</scope>
    <source>
        <strain evidence="2">CHS0354</strain>
    </source>
</reference>